<dbReference type="PANTHER" id="PTHR23150:SF19">
    <property type="entry name" value="FORMYLGLYCINE-GENERATING ENZYME"/>
    <property type="match status" value="1"/>
</dbReference>
<dbReference type="SUPFAM" id="SSF56436">
    <property type="entry name" value="C-type lectin-like"/>
    <property type="match status" value="1"/>
</dbReference>
<gene>
    <name evidence="3" type="ORF">QHF89_43765</name>
</gene>
<proteinExistence type="predicted"/>
<dbReference type="PANTHER" id="PTHR23150">
    <property type="entry name" value="SULFATASE MODIFYING FACTOR 1, 2"/>
    <property type="match status" value="1"/>
</dbReference>
<dbReference type="PROSITE" id="PS51257">
    <property type="entry name" value="PROKAR_LIPOPROTEIN"/>
    <property type="match status" value="1"/>
</dbReference>
<name>A0ABT6P7A8_9BACT</name>
<evidence type="ECO:0000313" key="4">
    <source>
        <dbReference type="Proteomes" id="UP001160301"/>
    </source>
</evidence>
<dbReference type="Proteomes" id="UP001160301">
    <property type="component" value="Unassembled WGS sequence"/>
</dbReference>
<sequence>MVKRSPLLWAGVALAALTGCGDAPSGIIRVAISTDAPTPVTFEGLTLTARRTNKTELSDDFGYDIVTDLPDAYVLSEKELYQGESNADPITVVVEGKKDGQTVIARSAVLRFSERSVVLRMPLCTSCLGKECPLGQTCKQGQCVDPTVDEAGLPEDAEGVALTDPECPDPAPRCTGACGSAGCGPCPQGGTVTAPQGGFSIDATEVTRAAYTSWLATNPHPPESGDADCGLATAYYPDEECLAKSEVCQGAGCEGHPQVCVKWCAADAYCAWAGKRLCGGVDGKFIKTFAPAAEHEWYLACASASSQGYPYGDTYEKTTCNTEGTTTTPAGSLATCAGSVPGLFDMSGNVAEWENACDGSNCGARGGGYGSLSSSKCGDTFPFARNEGYPNVGFRCCDAP</sequence>
<dbReference type="Gene3D" id="3.90.1580.10">
    <property type="entry name" value="paralog of FGE (formylglycine-generating enzyme)"/>
    <property type="match status" value="1"/>
</dbReference>
<dbReference type="EMBL" id="JARZHI010000084">
    <property type="protein sequence ID" value="MDI1436504.1"/>
    <property type="molecule type" value="Genomic_DNA"/>
</dbReference>
<feature type="domain" description="Sulfatase-modifying factor enzyme-like" evidence="2">
    <location>
        <begin position="198"/>
        <end position="359"/>
    </location>
</feature>
<feature type="chain" id="PRO_5046076384" evidence="1">
    <location>
        <begin position="16"/>
        <end position="400"/>
    </location>
</feature>
<dbReference type="InterPro" id="IPR051043">
    <property type="entry name" value="Sulfatase_Mod_Factor_Kinase"/>
</dbReference>
<evidence type="ECO:0000313" key="3">
    <source>
        <dbReference type="EMBL" id="MDI1436504.1"/>
    </source>
</evidence>
<evidence type="ECO:0000259" key="2">
    <source>
        <dbReference type="Pfam" id="PF03781"/>
    </source>
</evidence>
<protein>
    <submittedName>
        <fullName evidence="3">SUMF1/EgtB/PvdO family nonheme iron enzyme</fullName>
    </submittedName>
</protein>
<organism evidence="3 4">
    <name type="scientific">Polyangium sorediatum</name>
    <dbReference type="NCBI Taxonomy" id="889274"/>
    <lineage>
        <taxon>Bacteria</taxon>
        <taxon>Pseudomonadati</taxon>
        <taxon>Myxococcota</taxon>
        <taxon>Polyangia</taxon>
        <taxon>Polyangiales</taxon>
        <taxon>Polyangiaceae</taxon>
        <taxon>Polyangium</taxon>
    </lineage>
</organism>
<keyword evidence="4" id="KW-1185">Reference proteome</keyword>
<comment type="caution">
    <text evidence="3">The sequence shown here is derived from an EMBL/GenBank/DDBJ whole genome shotgun (WGS) entry which is preliminary data.</text>
</comment>
<keyword evidence="1" id="KW-0732">Signal</keyword>
<dbReference type="InterPro" id="IPR016187">
    <property type="entry name" value="CTDL_fold"/>
</dbReference>
<evidence type="ECO:0000256" key="1">
    <source>
        <dbReference type="SAM" id="SignalP"/>
    </source>
</evidence>
<reference evidence="3 4" key="1">
    <citation type="submission" date="2023-04" db="EMBL/GenBank/DDBJ databases">
        <title>The genome sequence of Polyangium sorediatum DSM14670.</title>
        <authorList>
            <person name="Zhang X."/>
        </authorList>
    </citation>
    <scope>NUCLEOTIDE SEQUENCE [LARGE SCALE GENOMIC DNA]</scope>
    <source>
        <strain evidence="3 4">DSM 14670</strain>
    </source>
</reference>
<dbReference type="RefSeq" id="WP_136965028.1">
    <property type="nucleotide sequence ID" value="NZ_JARZHI010000084.1"/>
</dbReference>
<dbReference type="InterPro" id="IPR005532">
    <property type="entry name" value="SUMF_dom"/>
</dbReference>
<feature type="signal peptide" evidence="1">
    <location>
        <begin position="1"/>
        <end position="15"/>
    </location>
</feature>
<accession>A0ABT6P7A8</accession>
<dbReference type="Pfam" id="PF03781">
    <property type="entry name" value="FGE-sulfatase"/>
    <property type="match status" value="1"/>
</dbReference>
<dbReference type="InterPro" id="IPR042095">
    <property type="entry name" value="SUMF_sf"/>
</dbReference>